<gene>
    <name evidence="3" type="primary">HORV9</name>
</gene>
<evidence type="ECO:0000313" key="3">
    <source>
        <dbReference type="EMBL" id="AAB41585.1"/>
    </source>
</evidence>
<organism evidence="3">
    <name type="scientific">Hordeum vulgare</name>
    <name type="common">Barley</name>
    <dbReference type="NCBI Taxonomy" id="4513"/>
    <lineage>
        <taxon>Eukaryota</taxon>
        <taxon>Viridiplantae</taxon>
        <taxon>Streptophyta</taxon>
        <taxon>Embryophyta</taxon>
        <taxon>Tracheophyta</taxon>
        <taxon>Spermatophyta</taxon>
        <taxon>Magnoliopsida</taxon>
        <taxon>Liliopsida</taxon>
        <taxon>Poales</taxon>
        <taxon>Poaceae</taxon>
        <taxon>BOP clade</taxon>
        <taxon>Pooideae</taxon>
        <taxon>Triticodae</taxon>
        <taxon>Triticeae</taxon>
        <taxon>Hordeinae</taxon>
        <taxon>Hordeum</taxon>
    </lineage>
</organism>
<name>O04828_HORVU</name>
<dbReference type="Allergome" id="422">
    <property type="allergen name" value="Hor v 5"/>
</dbReference>
<reference evidence="3" key="2">
    <citation type="submission" date="1996-05" db="EMBL/GenBank/DDBJ databases">
        <title>Molecular and developmental characterization of pollen allergen cognates in barley.</title>
        <authorList>
            <person name="Astwood J.D."/>
        </authorList>
    </citation>
    <scope>NUCLEOTIDE SEQUENCE</scope>
</reference>
<comment type="similarity">
    <text evidence="1">Belongs to the Poa p IX/Phl p VI allergen family.</text>
</comment>
<dbReference type="InterPro" id="IPR002914">
    <property type="entry name" value="Poa_pIX/Phl_pVI"/>
</dbReference>
<dbReference type="Gene3D" id="1.20.120.320">
    <property type="entry name" value="Group V grass pollen allergen"/>
    <property type="match status" value="2"/>
</dbReference>
<dbReference type="AlphaFoldDB" id="O04828"/>
<dbReference type="PIR" id="JC5475">
    <property type="entry name" value="JC5475"/>
</dbReference>
<dbReference type="InterPro" id="IPR035506">
    <property type="entry name" value="Pollen_allergen/Os"/>
</dbReference>
<proteinExistence type="evidence at transcript level"/>
<accession>O04828</accession>
<feature type="domain" description="Pollen allergen Poa p IX/Phl p VI" evidence="2">
    <location>
        <begin position="105"/>
        <end position="180"/>
    </location>
</feature>
<reference evidence="3" key="1">
    <citation type="journal article" date="1996" name="Gene">
        <title>Cloning and expression pattern of Hor v 9, the group 9 pollen isoallergen from barley.</title>
        <authorList>
            <person name="Astwood J.D."/>
            <person name="Hill R.D."/>
        </authorList>
    </citation>
    <scope>NUCLEOTIDE SEQUENCE</scope>
</reference>
<protein>
    <submittedName>
        <fullName evidence="3">Pollen allergen</fullName>
    </submittedName>
</protein>
<dbReference type="SUPFAM" id="SSF81736">
    <property type="entry name" value="Group V grass pollen allergen"/>
    <property type="match status" value="2"/>
</dbReference>
<sequence length="313" mass="33148">MANSGREHSAVPRRRNLVALVPRHGCYAEFSLYVCVGNINAPFPVFNRTTFIANAGIEAELEPHFLLLLFTFSSSSSFFTLLKTMIHFTDRSDNKNKAMMRGREFRKAFAEVLKGAATGQIAGQSSSMAKLSSSLELSYKLAYDKAQGATPEAKYDAYVATLTESLRVISGTLEVHSVKPAAEEVKGVPAGELKAIDQVDAAFRTAATAADAAPANDKFTVFESLQQGPSRKPRGGAYESYKFIPALEAAVKQAYAATVAAAPEVKFTVFQTALSKAINAMTQAGKVAKPAAAATATATVAAGAAATAGNYKV</sequence>
<dbReference type="EMBL" id="U57845">
    <property type="protein sequence ID" value="AAB41585.1"/>
    <property type="molecule type" value="mRNA"/>
</dbReference>
<dbReference type="Pfam" id="PF01620">
    <property type="entry name" value="Pollen_allerg_2"/>
    <property type="match status" value="1"/>
</dbReference>
<dbReference type="Allergome" id="3298">
    <property type="allergen name" value="Hor v 5.0101"/>
</dbReference>
<evidence type="ECO:0000256" key="1">
    <source>
        <dbReference type="ARBA" id="ARBA00008818"/>
    </source>
</evidence>
<evidence type="ECO:0000259" key="2">
    <source>
        <dbReference type="Pfam" id="PF01620"/>
    </source>
</evidence>
<dbReference type="PRINTS" id="PR00833">
    <property type="entry name" value="POAALLERGEN"/>
</dbReference>